<comment type="caution">
    <text evidence="2">The sequence shown here is derived from an EMBL/GenBank/DDBJ whole genome shotgun (WGS) entry which is preliminary data.</text>
</comment>
<evidence type="ECO:0000256" key="1">
    <source>
        <dbReference type="SAM" id="MobiDB-lite"/>
    </source>
</evidence>
<protein>
    <submittedName>
        <fullName evidence="2">Uncharacterized protein</fullName>
    </submittedName>
</protein>
<reference evidence="2" key="1">
    <citation type="submission" date="2019-08" db="EMBL/GenBank/DDBJ databases">
        <authorList>
            <person name="Kucharzyk K."/>
            <person name="Murdoch R.W."/>
            <person name="Higgins S."/>
            <person name="Loffler F."/>
        </authorList>
    </citation>
    <scope>NUCLEOTIDE SEQUENCE</scope>
</reference>
<evidence type="ECO:0000313" key="2">
    <source>
        <dbReference type="EMBL" id="MPM70516.1"/>
    </source>
</evidence>
<sequence length="50" mass="5001">MDRAGAGADQQRAGFYASGDVFRQDFAATAGGGTAASGQAAETDVCTRSE</sequence>
<gene>
    <name evidence="2" type="ORF">SDC9_117471</name>
</gene>
<name>A0A645BYB2_9ZZZZ</name>
<dbReference type="EMBL" id="VSSQ01023520">
    <property type="protein sequence ID" value="MPM70516.1"/>
    <property type="molecule type" value="Genomic_DNA"/>
</dbReference>
<organism evidence="2">
    <name type="scientific">bioreactor metagenome</name>
    <dbReference type="NCBI Taxonomy" id="1076179"/>
    <lineage>
        <taxon>unclassified sequences</taxon>
        <taxon>metagenomes</taxon>
        <taxon>ecological metagenomes</taxon>
    </lineage>
</organism>
<accession>A0A645BYB2</accession>
<proteinExistence type="predicted"/>
<dbReference type="AlphaFoldDB" id="A0A645BYB2"/>
<feature type="region of interest" description="Disordered" evidence="1">
    <location>
        <begin position="31"/>
        <end position="50"/>
    </location>
</feature>